<dbReference type="eggNOG" id="ENOG5030HC0">
    <property type="taxonomic scope" value="Bacteria"/>
</dbReference>
<dbReference type="GeneID" id="57433875"/>
<dbReference type="EMBL" id="AAYG02000011">
    <property type="protein sequence ID" value="EDN78102.1"/>
    <property type="molecule type" value="Genomic_DNA"/>
</dbReference>
<dbReference type="Proteomes" id="UP000004410">
    <property type="component" value="Unassembled WGS sequence"/>
</dbReference>
<comment type="caution">
    <text evidence="1">The sequence shown here is derived from an EMBL/GenBank/DDBJ whole genome shotgun (WGS) entry which is preliminary data.</text>
</comment>
<organism evidence="1">
    <name type="scientific">Mediterraneibacter gnavus (strain ATCC 29149 / DSM 114966 / JCM 6515 / VPI C7-9)</name>
    <name type="common">Ruminococcus gnavus</name>
    <dbReference type="NCBI Taxonomy" id="411470"/>
    <lineage>
        <taxon>Bacteria</taxon>
        <taxon>Bacillati</taxon>
        <taxon>Bacillota</taxon>
        <taxon>Clostridia</taxon>
        <taxon>Lachnospirales</taxon>
        <taxon>Lachnospiraceae</taxon>
        <taxon>Mediterraneibacter</taxon>
    </lineage>
</organism>
<gene>
    <name evidence="1" type="ORF">RUMGNA_01406</name>
</gene>
<sequence>MEACTKGTVISTNRLWWLKINKKPIRTHLLDGANFPTVITVQYSVSGVNYKKRKFIGVGTSCPKEGEELSVFYLMDNPKKARIKL</sequence>
<protein>
    <submittedName>
        <fullName evidence="1">Uncharacterized protein</fullName>
    </submittedName>
</protein>
<reference evidence="1" key="2">
    <citation type="submission" date="2007-06" db="EMBL/GenBank/DDBJ databases">
        <title>Draft genome sequence of Ruminococcus gnavus (ATCC 29149).</title>
        <authorList>
            <person name="Sudarsanam P."/>
            <person name="Ley R."/>
            <person name="Guruge J."/>
            <person name="Turnbaugh P.J."/>
            <person name="Mahowald M."/>
            <person name="Liep D."/>
            <person name="Gordon J."/>
        </authorList>
    </citation>
    <scope>NUCLEOTIDE SEQUENCE [LARGE SCALE GENOMIC DNA]</scope>
    <source>
        <strain evidence="1">ATCC 29149</strain>
    </source>
</reference>
<reference evidence="1" key="1">
    <citation type="submission" date="2007-04" db="EMBL/GenBank/DDBJ databases">
        <authorList>
            <person name="Fulton L."/>
            <person name="Clifton S."/>
            <person name="Fulton B."/>
            <person name="Xu J."/>
            <person name="Minx P."/>
            <person name="Pepin K.H."/>
            <person name="Johnson M."/>
            <person name="Thiruvilangam P."/>
            <person name="Bhonagiri V."/>
            <person name="Nash W.E."/>
            <person name="Mardis E.R."/>
            <person name="Wilson R.K."/>
        </authorList>
    </citation>
    <scope>NUCLEOTIDE SEQUENCE [LARGE SCALE GENOMIC DNA]</scope>
    <source>
        <strain evidence="1">ATCC 29149</strain>
    </source>
</reference>
<evidence type="ECO:0000313" key="1">
    <source>
        <dbReference type="EMBL" id="EDN78102.1"/>
    </source>
</evidence>
<dbReference type="AlphaFoldDB" id="A7B1I0"/>
<proteinExistence type="predicted"/>
<name>A7B1I0_MEDG7</name>
<accession>A7B1I0</accession>
<dbReference type="PaxDb" id="411470-RUMGNA_01406"/>
<dbReference type="RefSeq" id="WP_004223781.1">
    <property type="nucleotide sequence ID" value="NZ_AAYG02000011.1"/>
</dbReference>